<keyword evidence="2" id="KW-0812">Transmembrane</keyword>
<reference evidence="4 5" key="1">
    <citation type="journal article" date="2021" name="Nat. Commun.">
        <title>Incipient diploidization of the medicinal plant Perilla within 10,000 years.</title>
        <authorList>
            <person name="Zhang Y."/>
            <person name="Shen Q."/>
            <person name="Leng L."/>
            <person name="Zhang D."/>
            <person name="Chen S."/>
            <person name="Shi Y."/>
            <person name="Ning Z."/>
            <person name="Chen S."/>
        </authorList>
    </citation>
    <scope>NUCLEOTIDE SEQUENCE [LARGE SCALE GENOMIC DNA]</scope>
    <source>
        <strain evidence="5">cv. PC099</strain>
    </source>
</reference>
<evidence type="ECO:0000313" key="4">
    <source>
        <dbReference type="EMBL" id="KAH6755538.1"/>
    </source>
</evidence>
<feature type="transmembrane region" description="Helical" evidence="2">
    <location>
        <begin position="12"/>
        <end position="32"/>
    </location>
</feature>
<comment type="subcellular location">
    <subcellularLocation>
        <location evidence="1">Membrane</location>
        <topology evidence="1">Peripheral membrane protein</topology>
    </subcellularLocation>
</comment>
<dbReference type="SUPFAM" id="SSF55008">
    <property type="entry name" value="HMA, heavy metal-associated domain"/>
    <property type="match status" value="1"/>
</dbReference>
<dbReference type="Pfam" id="PF00403">
    <property type="entry name" value="HMA"/>
    <property type="match status" value="1"/>
</dbReference>
<dbReference type="InterPro" id="IPR006121">
    <property type="entry name" value="HMA_dom"/>
</dbReference>
<dbReference type="EMBL" id="SDAM02029600">
    <property type="protein sequence ID" value="KAH6755538.1"/>
    <property type="molecule type" value="Genomic_DNA"/>
</dbReference>
<evidence type="ECO:0000313" key="5">
    <source>
        <dbReference type="Proteomes" id="UP001190926"/>
    </source>
</evidence>
<dbReference type="CDD" id="cd00371">
    <property type="entry name" value="HMA"/>
    <property type="match status" value="1"/>
</dbReference>
<evidence type="ECO:0000256" key="2">
    <source>
        <dbReference type="SAM" id="Phobius"/>
    </source>
</evidence>
<evidence type="ECO:0000259" key="3">
    <source>
        <dbReference type="PROSITE" id="PS50846"/>
    </source>
</evidence>
<feature type="transmembrane region" description="Helical" evidence="2">
    <location>
        <begin position="62"/>
        <end position="87"/>
    </location>
</feature>
<feature type="domain" description="HMA" evidence="3">
    <location>
        <begin position="133"/>
        <end position="197"/>
    </location>
</feature>
<comment type="caution">
    <text evidence="4">The sequence shown here is derived from an EMBL/GenBank/DDBJ whole genome shotgun (WGS) entry which is preliminary data.</text>
</comment>
<dbReference type="PANTHER" id="PTHR33294:SF3">
    <property type="entry name" value="AWPM-19-LIKE FAMILY PROTEIN"/>
    <property type="match status" value="1"/>
</dbReference>
<proteinExistence type="predicted"/>
<name>A0AAD4IMF8_PERFH</name>
<keyword evidence="5" id="KW-1185">Reference proteome</keyword>
<dbReference type="AlphaFoldDB" id="A0AAD4IMF8"/>
<sequence length="249" mass="27301">MASGAGKSAAFILLVLNAILYFIVIVIASWAVNHGIERSHETASVLSPPARIFPIYYPFGNLATGFVVIFSLIAGVVGFTTSITGIYNVLQWNAPNMHAAAASSLMSWLLTLLAMGLACKEIDISWTGSNLVFVEVEYEISMNCNACERRVVKAISKVKGVEKFTTDMMNNRVVITGRIDPEKVLKKLKKKTGKKVELLVVENQDAENGGDEEMNSSVEVMGSWQDHYYGDSEAHMMFSDENANSCTIM</sequence>
<dbReference type="GO" id="GO:0009626">
    <property type="term" value="P:plant-type hypersensitive response"/>
    <property type="evidence" value="ECO:0007669"/>
    <property type="project" value="UniProtKB-KW"/>
</dbReference>
<dbReference type="InterPro" id="IPR008390">
    <property type="entry name" value="AWPM-19"/>
</dbReference>
<keyword evidence="2" id="KW-0472">Membrane</keyword>
<dbReference type="PANTHER" id="PTHR33294">
    <property type="entry name" value="AWPM-19-LIKE FAMILY PROTEIN"/>
    <property type="match status" value="1"/>
</dbReference>
<dbReference type="Gene3D" id="3.30.70.100">
    <property type="match status" value="1"/>
</dbReference>
<dbReference type="GO" id="GO:0016020">
    <property type="term" value="C:membrane"/>
    <property type="evidence" value="ECO:0007669"/>
    <property type="project" value="UniProtKB-SubCell"/>
</dbReference>
<dbReference type="Proteomes" id="UP001190926">
    <property type="component" value="Unassembled WGS sequence"/>
</dbReference>
<dbReference type="PROSITE" id="PS50846">
    <property type="entry name" value="HMA_2"/>
    <property type="match status" value="1"/>
</dbReference>
<protein>
    <submittedName>
        <fullName evidence="4">AWPM-19-like family protein</fullName>
    </submittedName>
</protein>
<keyword evidence="2" id="KW-1133">Transmembrane helix</keyword>
<accession>A0AAD4IMF8</accession>
<dbReference type="InterPro" id="IPR036163">
    <property type="entry name" value="HMA_dom_sf"/>
</dbReference>
<organism evidence="4 5">
    <name type="scientific">Perilla frutescens var. hirtella</name>
    <name type="common">Perilla citriodora</name>
    <name type="synonym">Perilla setoyensis</name>
    <dbReference type="NCBI Taxonomy" id="608512"/>
    <lineage>
        <taxon>Eukaryota</taxon>
        <taxon>Viridiplantae</taxon>
        <taxon>Streptophyta</taxon>
        <taxon>Embryophyta</taxon>
        <taxon>Tracheophyta</taxon>
        <taxon>Spermatophyta</taxon>
        <taxon>Magnoliopsida</taxon>
        <taxon>eudicotyledons</taxon>
        <taxon>Gunneridae</taxon>
        <taxon>Pentapetalae</taxon>
        <taxon>asterids</taxon>
        <taxon>lamiids</taxon>
        <taxon>Lamiales</taxon>
        <taxon>Lamiaceae</taxon>
        <taxon>Nepetoideae</taxon>
        <taxon>Elsholtzieae</taxon>
        <taxon>Perilla</taxon>
    </lineage>
</organism>
<dbReference type="Pfam" id="PF05512">
    <property type="entry name" value="AWPM-19"/>
    <property type="match status" value="1"/>
</dbReference>
<dbReference type="GO" id="GO:0046872">
    <property type="term" value="F:metal ion binding"/>
    <property type="evidence" value="ECO:0007669"/>
    <property type="project" value="InterPro"/>
</dbReference>
<gene>
    <name evidence="4" type="ORF">C2S53_011892</name>
</gene>
<evidence type="ECO:0000256" key="1">
    <source>
        <dbReference type="ARBA" id="ARBA00004170"/>
    </source>
</evidence>
<feature type="transmembrane region" description="Helical" evidence="2">
    <location>
        <begin position="99"/>
        <end position="118"/>
    </location>
</feature>